<dbReference type="InterPro" id="IPR013783">
    <property type="entry name" value="Ig-like_fold"/>
</dbReference>
<evidence type="ECO:0000256" key="1">
    <source>
        <dbReference type="SAM" id="SignalP"/>
    </source>
</evidence>
<feature type="signal peptide" evidence="1">
    <location>
        <begin position="1"/>
        <end position="21"/>
    </location>
</feature>
<dbReference type="InterPro" id="IPR000601">
    <property type="entry name" value="PKD_dom"/>
</dbReference>
<evidence type="ECO:0000259" key="2">
    <source>
        <dbReference type="PROSITE" id="PS50093"/>
    </source>
</evidence>
<name>A0A098SBJ4_9BACT</name>
<evidence type="ECO:0000313" key="4">
    <source>
        <dbReference type="Proteomes" id="UP000029736"/>
    </source>
</evidence>
<dbReference type="Pfam" id="PF18911">
    <property type="entry name" value="PKD_4"/>
    <property type="match status" value="2"/>
</dbReference>
<feature type="domain" description="PKD" evidence="2">
    <location>
        <begin position="279"/>
        <end position="347"/>
    </location>
</feature>
<feature type="domain" description="PKD" evidence="2">
    <location>
        <begin position="356"/>
        <end position="424"/>
    </location>
</feature>
<sequence length="507" mass="54007">MKLKSSILLLFFGLLSIGATAQITLTADDIPDFGEVYANAVDTLLTSVDVGPASADAQTWSFLNFDADEVFTNTVVMPSETPAADLFPTATFAFEGSNELYSFAEVTSDALFAAGGSAPGPDGTIFTVAFENQQQLLPLPATYGAVFEDEFSYRLEIDGGTFGADSVRLIGGGTVEAEVDAFGEITVPAGTFEVLRQRSVITTADSIYVKIFGSFILIDVIENTTVSYEWWGADGVGTVCSVDFDVDGNPISATYLAAINPSDQPPVADFSAELLSDGQVQFTDASTNMPLSWSWDFGDGNAGTEQNPLHTYSAPGTYTVCLTATNLGGSDISCQEVVVILPPTASFTFEDQGEGTLVFTDASANNPTEWFWDFSDGNSSTLQNPTHTYTANNTYNVCLTAMNSAGSDISCTEISVVVVSADGFATVAFANAFPSPAADWLRIDFGAWQGRPVTLNAFGVNGQQIFSRDLKQTPASFEVDVTEWAAGMYYLRIQGEGQVQTLPVTVR</sequence>
<dbReference type="Pfam" id="PF18962">
    <property type="entry name" value="Por_Secre_tail"/>
    <property type="match status" value="1"/>
</dbReference>
<dbReference type="AlphaFoldDB" id="A0A098SBJ4"/>
<protein>
    <recommendedName>
        <fullName evidence="2">PKD domain-containing protein</fullName>
    </recommendedName>
</protein>
<accession>A0A098SBJ4</accession>
<evidence type="ECO:0000313" key="3">
    <source>
        <dbReference type="EMBL" id="KGE89844.1"/>
    </source>
</evidence>
<dbReference type="InterPro" id="IPR026444">
    <property type="entry name" value="Secre_tail"/>
</dbReference>
<dbReference type="EMBL" id="JPOS01000002">
    <property type="protein sequence ID" value="KGE89844.1"/>
    <property type="molecule type" value="Genomic_DNA"/>
</dbReference>
<dbReference type="InterPro" id="IPR035986">
    <property type="entry name" value="PKD_dom_sf"/>
</dbReference>
<dbReference type="Gene3D" id="2.40.360.20">
    <property type="match status" value="1"/>
</dbReference>
<dbReference type="CDD" id="cd00146">
    <property type="entry name" value="PKD"/>
    <property type="match status" value="2"/>
</dbReference>
<proteinExistence type="predicted"/>
<organism evidence="3 4">
    <name type="scientific">Phaeodactylibacter xiamenensis</name>
    <dbReference type="NCBI Taxonomy" id="1524460"/>
    <lineage>
        <taxon>Bacteria</taxon>
        <taxon>Pseudomonadati</taxon>
        <taxon>Bacteroidota</taxon>
        <taxon>Saprospiria</taxon>
        <taxon>Saprospirales</taxon>
        <taxon>Haliscomenobacteraceae</taxon>
        <taxon>Phaeodactylibacter</taxon>
    </lineage>
</organism>
<dbReference type="STRING" id="1524460.IX84_00600"/>
<keyword evidence="1" id="KW-0732">Signal</keyword>
<dbReference type="SUPFAM" id="SSF49299">
    <property type="entry name" value="PKD domain"/>
    <property type="match status" value="2"/>
</dbReference>
<comment type="caution">
    <text evidence="3">The sequence shown here is derived from an EMBL/GenBank/DDBJ whole genome shotgun (WGS) entry which is preliminary data.</text>
</comment>
<feature type="chain" id="PRO_5001948143" description="PKD domain-containing protein" evidence="1">
    <location>
        <begin position="22"/>
        <end position="507"/>
    </location>
</feature>
<reference evidence="3 4" key="1">
    <citation type="journal article" date="2014" name="Int. J. Syst. Evol. Microbiol.">
        <title>Phaeodactylibacter xiamenensis gen. nov., sp. nov., a member of the family Saprospiraceae isolated from the marine alga Phaeodactylum tricornutum.</title>
        <authorList>
            <person name="Chen Z.Jr."/>
            <person name="Lei X."/>
            <person name="Lai Q."/>
            <person name="Li Y."/>
            <person name="Zhang B."/>
            <person name="Zhang J."/>
            <person name="Zhang H."/>
            <person name="Yang L."/>
            <person name="Zheng W."/>
            <person name="Tian Y."/>
            <person name="Yu Z."/>
            <person name="Xu H.Jr."/>
            <person name="Zheng T."/>
        </authorList>
    </citation>
    <scope>NUCLEOTIDE SEQUENCE [LARGE SCALE GENOMIC DNA]</scope>
    <source>
        <strain evidence="3 4">KD52</strain>
    </source>
</reference>
<dbReference type="InterPro" id="IPR022409">
    <property type="entry name" value="PKD/Chitinase_dom"/>
</dbReference>
<dbReference type="FunFam" id="2.60.40.10:FF:000270">
    <property type="entry name" value="Cell surface protein"/>
    <property type="match status" value="1"/>
</dbReference>
<dbReference type="SMART" id="SM00089">
    <property type="entry name" value="PKD"/>
    <property type="match status" value="2"/>
</dbReference>
<dbReference type="Gene3D" id="2.60.40.10">
    <property type="entry name" value="Immunoglobulins"/>
    <property type="match status" value="2"/>
</dbReference>
<dbReference type="OrthoDB" id="1491323at2"/>
<dbReference type="PANTHER" id="PTHR36842:SF1">
    <property type="entry name" value="PROTEIN TOLB"/>
    <property type="match status" value="1"/>
</dbReference>
<gene>
    <name evidence="3" type="ORF">IX84_00600</name>
</gene>
<dbReference type="Proteomes" id="UP000029736">
    <property type="component" value="Unassembled WGS sequence"/>
</dbReference>
<dbReference type="RefSeq" id="WP_052515667.1">
    <property type="nucleotide sequence ID" value="NZ_CAKZLC010000265.1"/>
</dbReference>
<dbReference type="PROSITE" id="PS50093">
    <property type="entry name" value="PKD"/>
    <property type="match status" value="2"/>
</dbReference>
<dbReference type="PANTHER" id="PTHR36842">
    <property type="entry name" value="PROTEIN TOLB HOMOLOG"/>
    <property type="match status" value="1"/>
</dbReference>
<keyword evidence="4" id="KW-1185">Reference proteome</keyword>